<dbReference type="InterPro" id="IPR013785">
    <property type="entry name" value="Aldolase_TIM"/>
</dbReference>
<evidence type="ECO:0000259" key="10">
    <source>
        <dbReference type="Pfam" id="PF04095"/>
    </source>
</evidence>
<dbReference type="InterPro" id="IPR006405">
    <property type="entry name" value="Nic_PRibTrfase_pncB"/>
</dbReference>
<sequence>MMNGFWPDADVDDVLLADWYELTMMQAAFDAGMNDTASFEFFVRALPEHRAFLMAAGLEHVLDYLEGLCFTAATLERLAATGRLRAEFLASLASFRFTGTVDAMPEGTVFFADEPILRITAPLREAQFVESRVMNLLHYATLVASKAARATLVAHGRLLVDFGLRRAHGAEAAMLSARASYLAGFSGTATLLAGLRYDIPVYGTMAHSYVQAHDDEALAFEHFARSQPDNALLLIDTYDTEHAAHKVVELARRLAPENVRIKGVRIDSGDLAAHARNVRAILDDGGLTDATIFASGNLDEHRLQELVHQHAPIDGFGIGTQMSTSADAPCLDCAYKLVEYAGRARCKRSEGKATLPGRKQVFREYGPDGRITADSIGLDGEHIDGTPLLRPVMIGGARLAAPTLGESRIHAMRELSTLPDPMHALMPVMPLQPAISPALSALVAQENARLDTPAGQQAA</sequence>
<dbReference type="GO" id="GO:0034355">
    <property type="term" value="P:NAD+ biosynthetic process via the salvage pathway"/>
    <property type="evidence" value="ECO:0007669"/>
    <property type="project" value="TreeGrafter"/>
</dbReference>
<dbReference type="InterPro" id="IPR007229">
    <property type="entry name" value="Nic_PRibTrfase-Fam"/>
</dbReference>
<feature type="domain" description="Nicotinate phosphoribosyltransferase N-terminal" evidence="11">
    <location>
        <begin position="15"/>
        <end position="137"/>
    </location>
</feature>
<keyword evidence="13" id="KW-1185">Reference proteome</keyword>
<keyword evidence="6 9" id="KW-0662">Pyridine nucleotide biosynthesis</keyword>
<evidence type="ECO:0000256" key="6">
    <source>
        <dbReference type="ARBA" id="ARBA00022642"/>
    </source>
</evidence>
<dbReference type="NCBIfam" id="TIGR01513">
    <property type="entry name" value="NAPRTase_put"/>
    <property type="match status" value="1"/>
</dbReference>
<comment type="function">
    <text evidence="9">Catalyzes the first step in the biosynthesis of NAD from nicotinic acid, the ATP-dependent synthesis of beta-nicotinate D-ribonucleotide from nicotinate and 5-phospho-D-ribose 1-phosphate.</text>
</comment>
<dbReference type="Gene3D" id="3.20.20.70">
    <property type="entry name" value="Aldolase class I"/>
    <property type="match status" value="1"/>
</dbReference>
<dbReference type="PANTHER" id="PTHR11098:SF1">
    <property type="entry name" value="NICOTINATE PHOSPHORIBOSYLTRANSFERASE"/>
    <property type="match status" value="1"/>
</dbReference>
<keyword evidence="12" id="KW-0328">Glycosyltransferase</keyword>
<evidence type="ECO:0000256" key="5">
    <source>
        <dbReference type="ARBA" id="ARBA00022598"/>
    </source>
</evidence>
<proteinExistence type="inferred from homology"/>
<evidence type="ECO:0000256" key="4">
    <source>
        <dbReference type="ARBA" id="ARBA00022553"/>
    </source>
</evidence>
<comment type="pathway">
    <text evidence="1 9">Cofactor biosynthesis; NAD(+) biosynthesis; nicotinate D-ribonucleotide from nicotinate: step 1/1.</text>
</comment>
<dbReference type="Proteomes" id="UP000494125">
    <property type="component" value="Unassembled WGS sequence"/>
</dbReference>
<dbReference type="NCBIfam" id="NF006696">
    <property type="entry name" value="PRK09243.1-3"/>
    <property type="match status" value="1"/>
</dbReference>
<evidence type="ECO:0000256" key="1">
    <source>
        <dbReference type="ARBA" id="ARBA00004952"/>
    </source>
</evidence>
<dbReference type="EMBL" id="CABVPN010000012">
    <property type="protein sequence ID" value="VWB59806.1"/>
    <property type="molecule type" value="Genomic_DNA"/>
</dbReference>
<comment type="PTM">
    <text evidence="9">Transiently phosphorylated on a His residue during the reaction cycle. Phosphorylation strongly increases the affinity for substrates and increases the rate of nicotinate D-ribonucleotide production. Dephosphorylation regenerates the low-affinity form of the enzyme, leading to product release.</text>
</comment>
<reference evidence="12 13" key="1">
    <citation type="submission" date="2019-09" db="EMBL/GenBank/DDBJ databases">
        <authorList>
            <person name="Depoorter E."/>
        </authorList>
    </citation>
    <scope>NUCLEOTIDE SEQUENCE [LARGE SCALE GENOMIC DNA]</scope>
    <source>
        <strain evidence="12">LMG 24065</strain>
    </source>
</reference>
<comment type="catalytic activity">
    <reaction evidence="8 9">
        <text>5-phospho-alpha-D-ribose 1-diphosphate + nicotinate + ATP + H2O = nicotinate beta-D-ribonucleotide + ADP + phosphate + diphosphate</text>
        <dbReference type="Rhea" id="RHEA:36163"/>
        <dbReference type="ChEBI" id="CHEBI:15377"/>
        <dbReference type="ChEBI" id="CHEBI:30616"/>
        <dbReference type="ChEBI" id="CHEBI:32544"/>
        <dbReference type="ChEBI" id="CHEBI:33019"/>
        <dbReference type="ChEBI" id="CHEBI:43474"/>
        <dbReference type="ChEBI" id="CHEBI:57502"/>
        <dbReference type="ChEBI" id="CHEBI:58017"/>
        <dbReference type="ChEBI" id="CHEBI:456216"/>
        <dbReference type="EC" id="6.3.4.21"/>
    </reaction>
</comment>
<dbReference type="Gene3D" id="3.20.140.10">
    <property type="entry name" value="nicotinate phosphoribosyltransferase"/>
    <property type="match status" value="1"/>
</dbReference>
<dbReference type="Pfam" id="PF04095">
    <property type="entry name" value="NAPRTase"/>
    <property type="match status" value="1"/>
</dbReference>
<evidence type="ECO:0000313" key="13">
    <source>
        <dbReference type="Proteomes" id="UP000494125"/>
    </source>
</evidence>
<dbReference type="InterPro" id="IPR036068">
    <property type="entry name" value="Nicotinate_pribotase-like_C"/>
</dbReference>
<feature type="domain" description="Nicotinate/nicotinamide phosphoribosyltransferase" evidence="10">
    <location>
        <begin position="159"/>
        <end position="337"/>
    </location>
</feature>
<accession>A0A6P2KY95</accession>
<keyword evidence="7 9" id="KW-0808">Transferase</keyword>
<dbReference type="PANTHER" id="PTHR11098">
    <property type="entry name" value="NICOTINATE PHOSPHORIBOSYLTRANSFERASE"/>
    <property type="match status" value="1"/>
</dbReference>
<dbReference type="InterPro" id="IPR041525">
    <property type="entry name" value="N/Namide_PRibTrfase"/>
</dbReference>
<evidence type="ECO:0000259" key="11">
    <source>
        <dbReference type="Pfam" id="PF17767"/>
    </source>
</evidence>
<dbReference type="AlphaFoldDB" id="A0A6P2KY95"/>
<evidence type="ECO:0000313" key="12">
    <source>
        <dbReference type="EMBL" id="VWB59806.1"/>
    </source>
</evidence>
<evidence type="ECO:0000256" key="8">
    <source>
        <dbReference type="ARBA" id="ARBA00048668"/>
    </source>
</evidence>
<dbReference type="PIRSF" id="PIRSF000484">
    <property type="entry name" value="NAPRT"/>
    <property type="match status" value="1"/>
</dbReference>
<dbReference type="GO" id="GO:0005829">
    <property type="term" value="C:cytosol"/>
    <property type="evidence" value="ECO:0007669"/>
    <property type="project" value="TreeGrafter"/>
</dbReference>
<dbReference type="FunFam" id="3.20.20.70:FF:000076">
    <property type="entry name" value="Nicotinate phosphoribosyltransferase"/>
    <property type="match status" value="1"/>
</dbReference>
<evidence type="ECO:0000256" key="2">
    <source>
        <dbReference type="ARBA" id="ARBA00010897"/>
    </source>
</evidence>
<dbReference type="GO" id="GO:0047280">
    <property type="term" value="F:nicotinamide phosphoribosyltransferase activity"/>
    <property type="evidence" value="ECO:0007669"/>
    <property type="project" value="UniProtKB-ARBA"/>
</dbReference>
<gene>
    <name evidence="12" type="ORF">BDI24065_02785</name>
</gene>
<protein>
    <recommendedName>
        <fullName evidence="3 9">Nicotinate phosphoribosyltransferase</fullName>
        <ecNumber evidence="3 9">6.3.4.21</ecNumber>
    </recommendedName>
</protein>
<dbReference type="CDD" id="cd01570">
    <property type="entry name" value="NAPRTase_A"/>
    <property type="match status" value="1"/>
</dbReference>
<name>A0A6P2KY95_9BURK</name>
<comment type="similarity">
    <text evidence="2 9">Belongs to the NAPRTase family.</text>
</comment>
<keyword evidence="5 9" id="KW-0436">Ligase</keyword>
<evidence type="ECO:0000256" key="9">
    <source>
        <dbReference type="RuleBase" id="RU365100"/>
    </source>
</evidence>
<dbReference type="EC" id="6.3.4.21" evidence="3 9"/>
<dbReference type="InterPro" id="IPR040727">
    <property type="entry name" value="NAPRTase_N"/>
</dbReference>
<dbReference type="NCBIfam" id="NF009131">
    <property type="entry name" value="PRK12484.1"/>
    <property type="match status" value="1"/>
</dbReference>
<dbReference type="SUPFAM" id="SSF54675">
    <property type="entry name" value="Nicotinate/Quinolinate PRTase N-terminal domain-like"/>
    <property type="match status" value="1"/>
</dbReference>
<dbReference type="SUPFAM" id="SSF51690">
    <property type="entry name" value="Nicotinate/Quinolinate PRTase C-terminal domain-like"/>
    <property type="match status" value="1"/>
</dbReference>
<organism evidence="12 13">
    <name type="scientific">Burkholderia diffusa</name>
    <dbReference type="NCBI Taxonomy" id="488732"/>
    <lineage>
        <taxon>Bacteria</taxon>
        <taxon>Pseudomonadati</taxon>
        <taxon>Pseudomonadota</taxon>
        <taxon>Betaproteobacteria</taxon>
        <taxon>Burkholderiales</taxon>
        <taxon>Burkholderiaceae</taxon>
        <taxon>Burkholderia</taxon>
        <taxon>Burkholderia cepacia complex</taxon>
    </lineage>
</organism>
<evidence type="ECO:0000256" key="3">
    <source>
        <dbReference type="ARBA" id="ARBA00013236"/>
    </source>
</evidence>
<dbReference type="GO" id="GO:0004516">
    <property type="term" value="F:nicotinate phosphoribosyltransferase activity"/>
    <property type="evidence" value="ECO:0007669"/>
    <property type="project" value="UniProtKB-UniRule"/>
</dbReference>
<dbReference type="UniPathway" id="UPA00253">
    <property type="reaction ID" value="UER00457"/>
</dbReference>
<keyword evidence="4" id="KW-0597">Phosphoprotein</keyword>
<dbReference type="Pfam" id="PF17767">
    <property type="entry name" value="NAPRTase_N"/>
    <property type="match status" value="1"/>
</dbReference>
<evidence type="ECO:0000256" key="7">
    <source>
        <dbReference type="ARBA" id="ARBA00022679"/>
    </source>
</evidence>